<keyword evidence="1" id="KW-0812">Transmembrane</keyword>
<dbReference type="OrthoDB" id="255848at2"/>
<evidence type="ECO:0000313" key="4">
    <source>
        <dbReference type="Proteomes" id="UP000319004"/>
    </source>
</evidence>
<dbReference type="Proteomes" id="UP000319004">
    <property type="component" value="Chromosome"/>
</dbReference>
<dbReference type="Pfam" id="PF07963">
    <property type="entry name" value="N_methyl"/>
    <property type="match status" value="1"/>
</dbReference>
<dbReference type="InterPro" id="IPR011453">
    <property type="entry name" value="DUF1559"/>
</dbReference>
<feature type="domain" description="DUF1559" evidence="2">
    <location>
        <begin position="47"/>
        <end position="316"/>
    </location>
</feature>
<dbReference type="RefSeq" id="WP_145384331.1">
    <property type="nucleotide sequence ID" value="NZ_CP037423.1"/>
</dbReference>
<dbReference type="InterPro" id="IPR012902">
    <property type="entry name" value="N_methyl_site"/>
</dbReference>
<organism evidence="3 4">
    <name type="scientific">Stieleria neptunia</name>
    <dbReference type="NCBI Taxonomy" id="2527979"/>
    <lineage>
        <taxon>Bacteria</taxon>
        <taxon>Pseudomonadati</taxon>
        <taxon>Planctomycetota</taxon>
        <taxon>Planctomycetia</taxon>
        <taxon>Pirellulales</taxon>
        <taxon>Pirellulaceae</taxon>
        <taxon>Stieleria</taxon>
    </lineage>
</organism>
<dbReference type="KEGG" id="snep:Enr13x_02580"/>
<reference evidence="3 4" key="1">
    <citation type="submission" date="2019-03" db="EMBL/GenBank/DDBJ databases">
        <title>Deep-cultivation of Planctomycetes and their phenomic and genomic characterization uncovers novel biology.</title>
        <authorList>
            <person name="Wiegand S."/>
            <person name="Jogler M."/>
            <person name="Boedeker C."/>
            <person name="Pinto D."/>
            <person name="Vollmers J."/>
            <person name="Rivas-Marin E."/>
            <person name="Kohn T."/>
            <person name="Peeters S.H."/>
            <person name="Heuer A."/>
            <person name="Rast P."/>
            <person name="Oberbeckmann S."/>
            <person name="Bunk B."/>
            <person name="Jeske O."/>
            <person name="Meyerdierks A."/>
            <person name="Storesund J.E."/>
            <person name="Kallscheuer N."/>
            <person name="Luecker S."/>
            <person name="Lage O.M."/>
            <person name="Pohl T."/>
            <person name="Merkel B.J."/>
            <person name="Hornburger P."/>
            <person name="Mueller R.-W."/>
            <person name="Bruemmer F."/>
            <person name="Labrenz M."/>
            <person name="Spormann A.M."/>
            <person name="Op den Camp H."/>
            <person name="Overmann J."/>
            <person name="Amann R."/>
            <person name="Jetten M.S.M."/>
            <person name="Mascher T."/>
            <person name="Medema M.H."/>
            <person name="Devos D.P."/>
            <person name="Kaster A.-K."/>
            <person name="Ovreas L."/>
            <person name="Rohde M."/>
            <person name="Galperin M.Y."/>
            <person name="Jogler C."/>
        </authorList>
    </citation>
    <scope>NUCLEOTIDE SEQUENCE [LARGE SCALE GENOMIC DNA]</scope>
    <source>
        <strain evidence="3 4">Enr13</strain>
    </source>
</reference>
<proteinExistence type="predicted"/>
<dbReference type="NCBIfam" id="TIGR02532">
    <property type="entry name" value="IV_pilin_GFxxxE"/>
    <property type="match status" value="1"/>
</dbReference>
<evidence type="ECO:0000259" key="2">
    <source>
        <dbReference type="Pfam" id="PF07596"/>
    </source>
</evidence>
<dbReference type="EMBL" id="CP037423">
    <property type="protein sequence ID" value="QDV40452.1"/>
    <property type="molecule type" value="Genomic_DNA"/>
</dbReference>
<dbReference type="PANTHER" id="PTHR30093:SF2">
    <property type="entry name" value="TYPE II SECRETION SYSTEM PROTEIN H"/>
    <property type="match status" value="1"/>
</dbReference>
<feature type="transmembrane region" description="Helical" evidence="1">
    <location>
        <begin position="22"/>
        <end position="46"/>
    </location>
</feature>
<dbReference type="Gene3D" id="3.30.700.10">
    <property type="entry name" value="Glycoprotein, Type 4 Pilin"/>
    <property type="match status" value="1"/>
</dbReference>
<sequence>MPASDVLNLPPRLSRNAASRHAFTLVELLVVIAIIGILVGLLLPAVQAAREAARVMQCQNRLKQVALACHNYESAFKSLPGYGGERPGYLITQRENRFRTNLGGGTWITQVLLYLEEPQLATKIQPLARSLSVTPSDRIQSLVRVPVETLHCPSRRDAEPYPLLEPYNLRYGDAGARNDYAMNGGSAVIDHSATPNSNEAPAIKLTHDGVWVLGRRTRFNSIFDGLSNTYLVGEKAMDLNKLESGDGFGDRSPIAGYHEVPISSHSYVRYAARSPKMDSRENCLECHDFGATHHSGWNVAFADGRVTLMDYSLDLEIHRAQASVNGREIIPYHH</sequence>
<keyword evidence="4" id="KW-1185">Reference proteome</keyword>
<name>A0A518HI03_9BACT</name>
<evidence type="ECO:0000313" key="3">
    <source>
        <dbReference type="EMBL" id="QDV40452.1"/>
    </source>
</evidence>
<dbReference type="PANTHER" id="PTHR30093">
    <property type="entry name" value="GENERAL SECRETION PATHWAY PROTEIN G"/>
    <property type="match status" value="1"/>
</dbReference>
<dbReference type="AlphaFoldDB" id="A0A518HI03"/>
<dbReference type="InterPro" id="IPR045584">
    <property type="entry name" value="Pilin-like"/>
</dbReference>
<dbReference type="Pfam" id="PF07596">
    <property type="entry name" value="SBP_bac_10"/>
    <property type="match status" value="1"/>
</dbReference>
<accession>A0A518HI03</accession>
<keyword evidence="1" id="KW-0472">Membrane</keyword>
<dbReference type="SUPFAM" id="SSF54523">
    <property type="entry name" value="Pili subunits"/>
    <property type="match status" value="1"/>
</dbReference>
<evidence type="ECO:0000256" key="1">
    <source>
        <dbReference type="SAM" id="Phobius"/>
    </source>
</evidence>
<protein>
    <recommendedName>
        <fullName evidence="2">DUF1559 domain-containing protein</fullName>
    </recommendedName>
</protein>
<keyword evidence="1" id="KW-1133">Transmembrane helix</keyword>
<gene>
    <name evidence="3" type="ORF">Enr13x_02580</name>
</gene>